<keyword evidence="6" id="KW-1185">Reference proteome</keyword>
<dbReference type="PIRSF" id="PIRSF037016">
    <property type="entry name" value="Pseudouridin_synth_euk_prd"/>
    <property type="match status" value="1"/>
</dbReference>
<feature type="domain" description="TRUD" evidence="4">
    <location>
        <begin position="369"/>
        <end position="627"/>
    </location>
</feature>
<feature type="region of interest" description="Disordered" evidence="3">
    <location>
        <begin position="661"/>
        <end position="704"/>
    </location>
</feature>
<organism evidence="5 6">
    <name type="scientific">Ophiostoma piceae (strain UAMH 11346)</name>
    <name type="common">Sap stain fungus</name>
    <dbReference type="NCBI Taxonomy" id="1262450"/>
    <lineage>
        <taxon>Eukaryota</taxon>
        <taxon>Fungi</taxon>
        <taxon>Dikarya</taxon>
        <taxon>Ascomycota</taxon>
        <taxon>Pezizomycotina</taxon>
        <taxon>Sordariomycetes</taxon>
        <taxon>Sordariomycetidae</taxon>
        <taxon>Ophiostomatales</taxon>
        <taxon>Ophiostomataceae</taxon>
        <taxon>Ophiostoma</taxon>
    </lineage>
</organism>
<feature type="compositionally biased region" description="Basic and acidic residues" evidence="3">
    <location>
        <begin position="64"/>
        <end position="90"/>
    </location>
</feature>
<feature type="region of interest" description="Disordered" evidence="3">
    <location>
        <begin position="194"/>
        <end position="228"/>
    </location>
</feature>
<evidence type="ECO:0000313" key="6">
    <source>
        <dbReference type="Proteomes" id="UP000016923"/>
    </source>
</evidence>
<dbReference type="OrthoDB" id="447290at2759"/>
<feature type="compositionally biased region" description="Basic and acidic residues" evidence="3">
    <location>
        <begin position="691"/>
        <end position="700"/>
    </location>
</feature>
<dbReference type="eggNOG" id="KOG2339">
    <property type="taxonomic scope" value="Eukaryota"/>
</dbReference>
<accession>S3D9E7</accession>
<name>S3D9E7_OPHP1</name>
<dbReference type="CDD" id="cd02576">
    <property type="entry name" value="PseudoU_synth_ScPUS7"/>
    <property type="match status" value="1"/>
</dbReference>
<dbReference type="GO" id="GO:0001522">
    <property type="term" value="P:pseudouridine synthesis"/>
    <property type="evidence" value="ECO:0007669"/>
    <property type="project" value="InterPro"/>
</dbReference>
<dbReference type="InterPro" id="IPR001656">
    <property type="entry name" value="PsdUridine_synth_TruD"/>
</dbReference>
<dbReference type="AlphaFoldDB" id="S3D9E7"/>
<dbReference type="HOGENOM" id="CLU_005281_0_0_1"/>
<evidence type="ECO:0000259" key="4">
    <source>
        <dbReference type="PROSITE" id="PS50984"/>
    </source>
</evidence>
<dbReference type="Proteomes" id="UP000016923">
    <property type="component" value="Unassembled WGS sequence"/>
</dbReference>
<dbReference type="InterPro" id="IPR020103">
    <property type="entry name" value="PsdUridine_synth_cat_dom_sf"/>
</dbReference>
<dbReference type="SUPFAM" id="SSF55120">
    <property type="entry name" value="Pseudouridine synthase"/>
    <property type="match status" value="1"/>
</dbReference>
<gene>
    <name evidence="5" type="ORF">F503_05225</name>
</gene>
<evidence type="ECO:0000256" key="2">
    <source>
        <dbReference type="ARBA" id="ARBA00023235"/>
    </source>
</evidence>
<reference evidence="5 6" key="1">
    <citation type="journal article" date="2013" name="BMC Genomics">
        <title>The genome and transcriptome of the pine saprophyte Ophiostoma piceae, and a comparison with the bark beetle-associated pine pathogen Grosmannia clavigera.</title>
        <authorList>
            <person name="Haridas S."/>
            <person name="Wang Y."/>
            <person name="Lim L."/>
            <person name="Massoumi Alamouti S."/>
            <person name="Jackman S."/>
            <person name="Docking R."/>
            <person name="Robertson G."/>
            <person name="Birol I."/>
            <person name="Bohlmann J."/>
            <person name="Breuil C."/>
        </authorList>
    </citation>
    <scope>NUCLEOTIDE SEQUENCE [LARGE SCALE GENOMIC DNA]</scope>
    <source>
        <strain evidence="5 6">UAMH 11346</strain>
    </source>
</reference>
<dbReference type="STRING" id="1262450.S3D9E7"/>
<evidence type="ECO:0000313" key="5">
    <source>
        <dbReference type="EMBL" id="EPE10130.1"/>
    </source>
</evidence>
<evidence type="ECO:0000256" key="3">
    <source>
        <dbReference type="SAM" id="MobiDB-lite"/>
    </source>
</evidence>
<dbReference type="NCBIfam" id="TIGR00094">
    <property type="entry name" value="tRNA_TruD_broad"/>
    <property type="match status" value="1"/>
</dbReference>
<dbReference type="PANTHER" id="PTHR13326">
    <property type="entry name" value="TRNA PSEUDOURIDINE SYNTHASE D"/>
    <property type="match status" value="1"/>
</dbReference>
<comment type="similarity">
    <text evidence="1">Belongs to the pseudouridine synthase TruD family.</text>
</comment>
<dbReference type="InterPro" id="IPR011760">
    <property type="entry name" value="PsdUridine_synth_TruD_insert"/>
</dbReference>
<dbReference type="GO" id="GO:0003723">
    <property type="term" value="F:RNA binding"/>
    <property type="evidence" value="ECO:0007669"/>
    <property type="project" value="InterPro"/>
</dbReference>
<dbReference type="EMBL" id="KE148146">
    <property type="protein sequence ID" value="EPE10130.1"/>
    <property type="molecule type" value="Genomic_DNA"/>
</dbReference>
<dbReference type="OMA" id="WINYFGH"/>
<protein>
    <submittedName>
        <fullName evidence="5">Trna pseudouridine synthase d</fullName>
    </submittedName>
</protein>
<dbReference type="InterPro" id="IPR042214">
    <property type="entry name" value="TruD_catalytic"/>
</dbReference>
<dbReference type="PANTHER" id="PTHR13326:SF21">
    <property type="entry name" value="PSEUDOURIDYLATE SYNTHASE PUS7L"/>
    <property type="match status" value="1"/>
</dbReference>
<evidence type="ECO:0000256" key="1">
    <source>
        <dbReference type="ARBA" id="ARBA00007953"/>
    </source>
</evidence>
<dbReference type="PROSITE" id="PS50984">
    <property type="entry name" value="TRUD"/>
    <property type="match status" value="1"/>
</dbReference>
<dbReference type="GO" id="GO:0009982">
    <property type="term" value="F:pseudouridine synthase activity"/>
    <property type="evidence" value="ECO:0007669"/>
    <property type="project" value="InterPro"/>
</dbReference>
<proteinExistence type="inferred from homology"/>
<feature type="region of interest" description="Disordered" evidence="3">
    <location>
        <begin position="62"/>
        <end position="107"/>
    </location>
</feature>
<keyword evidence="2" id="KW-0413">Isomerase</keyword>
<sequence>MSDPTPAAQQGVRTNDMRASLEKKLGILHYTSPVDFGWHGDIRRRYTDFIVHEVQKNGTVLYLTDRDGNVESTPREPPKPEGDKKQDSKTDTQLGAKSVTEESKPTEAPKPIVVEALPAADVEFLIELVGEEVAKQLQEAHVAIVSGGIRPSKFTIATCHERSQRGRYHEGIRRVFKGTFETRVDGETSEIVAMPAAGAGKPRNSRIPQKSRGSDGRGRNSGTAVFPGDVAHAKADKNQGKYIHFTMFKENKDTMEAISYLARLLKIKNSSFGFAGTKDRRAATTQRVSVFSHGPENMHWVNARSKFVKIGDFQRNMNAIQLGQHGGNDFVIVVKGVELVRGKGCSLSHRLRMTEMCVQSAMDHIQQHGFINYFGLQRFGTRTIGTQEIGQKILGLDFQGACEAILEIEPETAAVLELPDAEANLQPDEYNRARAIKMFQKTGESDAALEIMPRRFSAETTILQHLGRKNGPSNDYCGALCRIPRGLRVLYIHAYQSLVWNWATSERWSRHGDKVIAGDLVLVEQDTGRGRDGQDPDAVEALGADDEPFYQTARTLSAEEAASGKYSIFDIVLPVPGYDILYPSNDIGEFYSEFMGRPENGGLSPHQMRRPQKEFSLSGHYRKIMARFTATPQFFVRPYSHDFEQMHPTDVDDIRAANLEKAKAAGGSEEDATSSRRRRISQIEGATTADSDSKRVKTDASNDAEVGAAAISAEVEGEPMAVDSSTSAEKTEPVAAEIVVPENTHVTNLFKTLPTQGVSNDGKTAISRTSAWRDSFTDFKENEEMEIAVALNFRMSSSNYATMCLREMMTNL</sequence>
<dbReference type="VEuPathDB" id="FungiDB:F503_05225"/>
<dbReference type="GO" id="GO:0005634">
    <property type="term" value="C:nucleus"/>
    <property type="evidence" value="ECO:0007669"/>
    <property type="project" value="TreeGrafter"/>
</dbReference>
<dbReference type="Gene3D" id="3.30.2350.20">
    <property type="entry name" value="TruD, catalytic domain"/>
    <property type="match status" value="2"/>
</dbReference>
<dbReference type="Pfam" id="PF01142">
    <property type="entry name" value="TruD"/>
    <property type="match status" value="1"/>
</dbReference>